<keyword evidence="6" id="KW-1185">Reference proteome</keyword>
<dbReference type="Pfam" id="PF21647">
    <property type="entry name" value="DUF6857"/>
    <property type="match status" value="2"/>
</dbReference>
<keyword evidence="1" id="KW-0175">Coiled coil</keyword>
<dbReference type="eggNOG" id="ENOG502QUS9">
    <property type="taxonomic scope" value="Eukaryota"/>
</dbReference>
<accession>A0A087GMR8</accession>
<feature type="domain" description="DUF6857" evidence="4">
    <location>
        <begin position="328"/>
        <end position="504"/>
    </location>
</feature>
<evidence type="ECO:0000259" key="3">
    <source>
        <dbReference type="Pfam" id="PF06075"/>
    </source>
</evidence>
<dbReference type="Gramene" id="KFK31170">
    <property type="protein sequence ID" value="KFK31170"/>
    <property type="gene ID" value="AALP_AA6G078100"/>
</dbReference>
<evidence type="ECO:0000256" key="2">
    <source>
        <dbReference type="SAM" id="MobiDB-lite"/>
    </source>
</evidence>
<dbReference type="Proteomes" id="UP000029120">
    <property type="component" value="Chromosome 6"/>
</dbReference>
<dbReference type="InterPro" id="IPR048297">
    <property type="entry name" value="DUF936_dom_pln"/>
</dbReference>
<dbReference type="OrthoDB" id="1888344at2759"/>
<reference evidence="6" key="1">
    <citation type="journal article" date="2015" name="Nat. Plants">
        <title>Genome expansion of Arabis alpina linked with retrotransposition and reduced symmetric DNA methylation.</title>
        <authorList>
            <person name="Willing E.M."/>
            <person name="Rawat V."/>
            <person name="Mandakova T."/>
            <person name="Maumus F."/>
            <person name="James G.V."/>
            <person name="Nordstroem K.J."/>
            <person name="Becker C."/>
            <person name="Warthmann N."/>
            <person name="Chica C."/>
            <person name="Szarzynska B."/>
            <person name="Zytnicki M."/>
            <person name="Albani M.C."/>
            <person name="Kiefer C."/>
            <person name="Bergonzi S."/>
            <person name="Castaings L."/>
            <person name="Mateos J.L."/>
            <person name="Berns M.C."/>
            <person name="Bujdoso N."/>
            <person name="Piofczyk T."/>
            <person name="de Lorenzo L."/>
            <person name="Barrero-Sicilia C."/>
            <person name="Mateos I."/>
            <person name="Piednoel M."/>
            <person name="Hagmann J."/>
            <person name="Chen-Min-Tao R."/>
            <person name="Iglesias-Fernandez R."/>
            <person name="Schuster S.C."/>
            <person name="Alonso-Blanco C."/>
            <person name="Roudier F."/>
            <person name="Carbonero P."/>
            <person name="Paz-Ares J."/>
            <person name="Davis S.J."/>
            <person name="Pecinka A."/>
            <person name="Quesneville H."/>
            <person name="Colot V."/>
            <person name="Lysak M.A."/>
            <person name="Weigel D."/>
            <person name="Coupland G."/>
            <person name="Schneeberger K."/>
        </authorList>
    </citation>
    <scope>NUCLEOTIDE SEQUENCE [LARGE SCALE GENOMIC DNA]</scope>
    <source>
        <strain evidence="6">cv. Pajares</strain>
    </source>
</reference>
<evidence type="ECO:0000313" key="6">
    <source>
        <dbReference type="Proteomes" id="UP000029120"/>
    </source>
</evidence>
<dbReference type="InterPro" id="IPR049172">
    <property type="entry name" value="DUF6857_pln"/>
</dbReference>
<feature type="domain" description="DUF936" evidence="3">
    <location>
        <begin position="4"/>
        <end position="126"/>
    </location>
</feature>
<dbReference type="InterPro" id="IPR010341">
    <property type="entry name" value="DUF936_pln"/>
</dbReference>
<feature type="domain" description="DUF6857" evidence="4">
    <location>
        <begin position="257"/>
        <end position="326"/>
    </location>
</feature>
<name>A0A087GMR8_ARAAL</name>
<dbReference type="AlphaFoldDB" id="A0A087GMR8"/>
<gene>
    <name evidence="5" type="ordered locus">AALP_Aa6g078100</name>
</gene>
<evidence type="ECO:0000259" key="4">
    <source>
        <dbReference type="Pfam" id="PF21647"/>
    </source>
</evidence>
<dbReference type="GO" id="GO:0008017">
    <property type="term" value="F:microtubule binding"/>
    <property type="evidence" value="ECO:0007669"/>
    <property type="project" value="EnsemblPlants"/>
</dbReference>
<evidence type="ECO:0000313" key="5">
    <source>
        <dbReference type="EMBL" id="KFK31170.1"/>
    </source>
</evidence>
<dbReference type="PANTHER" id="PTHR31928">
    <property type="entry name" value="EXPRESSED PROTEIN"/>
    <property type="match status" value="1"/>
</dbReference>
<dbReference type="PANTHER" id="PTHR31928:SF7">
    <property type="entry name" value="FACTOR 1-DELTA, PUTATIVE (DUF936)-RELATED"/>
    <property type="match status" value="1"/>
</dbReference>
<dbReference type="Pfam" id="PF06075">
    <property type="entry name" value="DUF936"/>
    <property type="match status" value="1"/>
</dbReference>
<dbReference type="EMBL" id="CM002874">
    <property type="protein sequence ID" value="KFK31170.1"/>
    <property type="molecule type" value="Genomic_DNA"/>
</dbReference>
<organism evidence="5 6">
    <name type="scientific">Arabis alpina</name>
    <name type="common">Alpine rock-cress</name>
    <dbReference type="NCBI Taxonomy" id="50452"/>
    <lineage>
        <taxon>Eukaryota</taxon>
        <taxon>Viridiplantae</taxon>
        <taxon>Streptophyta</taxon>
        <taxon>Embryophyta</taxon>
        <taxon>Tracheophyta</taxon>
        <taxon>Spermatophyta</taxon>
        <taxon>Magnoliopsida</taxon>
        <taxon>eudicotyledons</taxon>
        <taxon>Gunneridae</taxon>
        <taxon>Pentapetalae</taxon>
        <taxon>rosids</taxon>
        <taxon>malvids</taxon>
        <taxon>Brassicales</taxon>
        <taxon>Brassicaceae</taxon>
        <taxon>Arabideae</taxon>
        <taxon>Arabis</taxon>
    </lineage>
</organism>
<evidence type="ECO:0000256" key="1">
    <source>
        <dbReference type="SAM" id="Coils"/>
    </source>
</evidence>
<feature type="region of interest" description="Disordered" evidence="2">
    <location>
        <begin position="377"/>
        <end position="404"/>
    </location>
</feature>
<feature type="coiled-coil region" evidence="1">
    <location>
        <begin position="471"/>
        <end position="498"/>
    </location>
</feature>
<protein>
    <submittedName>
        <fullName evidence="5">Uncharacterized protein</fullName>
    </submittedName>
</protein>
<dbReference type="OMA" id="LHQNMQK"/>
<sequence>MASLTPGVLSTLLNIATGNSVSSPSLLSSHRSPLLQVIEIVPCLSDDQWRSDGFFIKVSDSLHAAYVAVSSGDDADLIRSNEISLGQFVYILGGLHVEKDFPVPIIRGLKPVPKRRVCIGNPSDLVSSDLLLPFTQVSLSSPTMTMKKTKNLDEKRRLSLDSSRRSCWDQSSPVTRRRDTVLLPSSPRLKPNFVLSDKKPLKNEKPSKQLNCGSSTFSNRNVVKPPISMTKSPKDGNKLLSKVVSSSPVAVFKLPMTWSDQRIVLNRLPKPIQLLGKEVSSHRQVAVSTAVSALEEAFVIESVLLSLQAFSELCDSSKKLSTGQVVFRSVANKNAASWVQAAVVTGFSQFDLFKEDDAAQQDHQHYIVLQNSSEKLNPKETTGPRKLSYNGLKPPSSMKHCSVSNRSRLESKSKLKDSATLADELIRVSSQWFLKYLESSLNKGFFFSVKKEEANGKESLLVHLKALNRWLDDLILNRTETSEKVEDLRKKLQRFLLEHIESAMRGTRKT</sequence>
<proteinExistence type="predicted"/>
<dbReference type="GO" id="GO:0005874">
    <property type="term" value="C:microtubule"/>
    <property type="evidence" value="ECO:0007669"/>
    <property type="project" value="EnsemblPlants"/>
</dbReference>